<keyword evidence="3" id="KW-1185">Reference proteome</keyword>
<dbReference type="SUPFAM" id="SSF117991">
    <property type="entry name" value="YbeD/HP0495-like"/>
    <property type="match status" value="1"/>
</dbReference>
<reference evidence="2" key="1">
    <citation type="submission" date="2020-09" db="EMBL/GenBank/DDBJ databases">
        <title>Pelobacter alkaliphilus sp. nov., a novel anaerobic arsenate-reducing bacterium from terrestrial mud volcano.</title>
        <authorList>
            <person name="Khomyakova M.A."/>
            <person name="Merkel A.Y."/>
            <person name="Slobodkin A.I."/>
        </authorList>
    </citation>
    <scope>NUCLEOTIDE SEQUENCE</scope>
    <source>
        <strain evidence="2">M08fum</strain>
    </source>
</reference>
<dbReference type="Proteomes" id="UP000632828">
    <property type="component" value="Unassembled WGS sequence"/>
</dbReference>
<accession>A0A8J6QLQ9</accession>
<name>A0A8J6QLQ9_9BACT</name>
<evidence type="ECO:0000313" key="3">
    <source>
        <dbReference type="Proteomes" id="UP000632828"/>
    </source>
</evidence>
<sequence length="90" mass="9787">MSGPSGPEDLMEFPCHYQFKAIGEGGEVFCRAVVEAIRVHAPVTTEAVRSQSSRHGTYQSVSVVLTVYSPNQLTAIYSELKTIAGLKMLL</sequence>
<protein>
    <submittedName>
        <fullName evidence="2">DUF493 domain-containing protein</fullName>
    </submittedName>
</protein>
<dbReference type="InterPro" id="IPR027471">
    <property type="entry name" value="YbeD-like_sf"/>
</dbReference>
<comment type="caution">
    <text evidence="2">The sequence shown here is derived from an EMBL/GenBank/DDBJ whole genome shotgun (WGS) entry which is preliminary data.</text>
</comment>
<dbReference type="EMBL" id="JACWUN010000001">
    <property type="protein sequence ID" value="MBD1399293.1"/>
    <property type="molecule type" value="Genomic_DNA"/>
</dbReference>
<organism evidence="2 3">
    <name type="scientific">Pelovirga terrestris</name>
    <dbReference type="NCBI Taxonomy" id="2771352"/>
    <lineage>
        <taxon>Bacteria</taxon>
        <taxon>Pseudomonadati</taxon>
        <taxon>Thermodesulfobacteriota</taxon>
        <taxon>Desulfuromonadia</taxon>
        <taxon>Geobacterales</taxon>
        <taxon>Geobacteraceae</taxon>
        <taxon>Pelovirga</taxon>
    </lineage>
</organism>
<evidence type="ECO:0000256" key="1">
    <source>
        <dbReference type="ARBA" id="ARBA00008460"/>
    </source>
</evidence>
<dbReference type="RefSeq" id="WP_191153564.1">
    <property type="nucleotide sequence ID" value="NZ_JACWUN010000001.1"/>
</dbReference>
<dbReference type="PANTHER" id="PTHR38036">
    <property type="entry name" value="UPF0250 PROTEIN YBED"/>
    <property type="match status" value="1"/>
</dbReference>
<dbReference type="Gene3D" id="3.30.70.260">
    <property type="match status" value="1"/>
</dbReference>
<comment type="similarity">
    <text evidence="1">Belongs to the UPF0250 family.</text>
</comment>
<gene>
    <name evidence="2" type="ORF">ICT70_01260</name>
</gene>
<dbReference type="PANTHER" id="PTHR38036:SF1">
    <property type="entry name" value="UPF0250 PROTEIN YBED"/>
    <property type="match status" value="1"/>
</dbReference>
<dbReference type="Pfam" id="PF04359">
    <property type="entry name" value="DUF493"/>
    <property type="match status" value="1"/>
</dbReference>
<dbReference type="InterPro" id="IPR007454">
    <property type="entry name" value="UPF0250_YbeD-like"/>
</dbReference>
<dbReference type="GO" id="GO:0005829">
    <property type="term" value="C:cytosol"/>
    <property type="evidence" value="ECO:0007669"/>
    <property type="project" value="TreeGrafter"/>
</dbReference>
<dbReference type="AlphaFoldDB" id="A0A8J6QLQ9"/>
<proteinExistence type="inferred from homology"/>
<evidence type="ECO:0000313" key="2">
    <source>
        <dbReference type="EMBL" id="MBD1399293.1"/>
    </source>
</evidence>